<protein>
    <submittedName>
        <fullName evidence="4">Serine/threonine-protein phosphatase</fullName>
    </submittedName>
</protein>
<keyword evidence="2" id="KW-1133">Transmembrane helix</keyword>
<dbReference type="Proteomes" id="UP000254425">
    <property type="component" value="Chromosome"/>
</dbReference>
<feature type="transmembrane region" description="Helical" evidence="2">
    <location>
        <begin position="142"/>
        <end position="162"/>
    </location>
</feature>
<dbReference type="SUPFAM" id="SSF81606">
    <property type="entry name" value="PP2C-like"/>
    <property type="match status" value="1"/>
</dbReference>
<evidence type="ECO:0000256" key="1">
    <source>
        <dbReference type="ARBA" id="ARBA00022801"/>
    </source>
</evidence>
<name>A0A345XKL2_9ACTN</name>
<dbReference type="AlphaFoldDB" id="A0A345XKL2"/>
<feature type="transmembrane region" description="Helical" evidence="2">
    <location>
        <begin position="168"/>
        <end position="186"/>
    </location>
</feature>
<gene>
    <name evidence="4" type="ORF">DVA86_05430</name>
</gene>
<dbReference type="SMART" id="SM00331">
    <property type="entry name" value="PP2C_SIG"/>
    <property type="match status" value="1"/>
</dbReference>
<sequence length="494" mass="51313">MAHFGACGASTGYIHPIVWSKCGTWRAGRRQWRQSRDRRAPGESNRSVAREGAIAVNGICTDKAGSTPAPSHAAARAVGIPAASRARSRRRARRVLAYALPGLWALAVLGWQCTTLGGLCFAPLLAATPVIACACTGRRPGVLLGGSYALLALVALAGAGLYETPRRWVGIEAAILIGVAASYFAAGRRARLKRELLRARRAAAAAQEALLRPLPPSVGELEVAASHLSATRGAALGGDLYDVAATPYGVRAVIGDVRGHGLAAVSTVATLLGVFREAAHDEAELAGVLHRLDRGLSRHLRERHPVGDELPDAAEEFATVLLLEVRDDGTALALNCGHPWPYRLRPGPAGSGMLRAQPAAEAEPMPPLGLFPLPAPLPRPTRLELPPGDALFLYTDGAEDARDAAGRYFPLARTLTRAGTGPGGVRAGAGADRAACGGPAALADSVRAGLLRHTRGRLSDDAAVLVLRNARAPASTAVAAPRQPVAGQAAGRRG</sequence>
<keyword evidence="2" id="KW-0812">Transmembrane</keyword>
<dbReference type="InterPro" id="IPR036457">
    <property type="entry name" value="PPM-type-like_dom_sf"/>
</dbReference>
<evidence type="ECO:0000259" key="3">
    <source>
        <dbReference type="SMART" id="SM00331"/>
    </source>
</evidence>
<accession>A0A345XKL2</accession>
<dbReference type="PANTHER" id="PTHR43156:SF2">
    <property type="entry name" value="STAGE II SPORULATION PROTEIN E"/>
    <property type="match status" value="1"/>
</dbReference>
<dbReference type="GO" id="GO:0016791">
    <property type="term" value="F:phosphatase activity"/>
    <property type="evidence" value="ECO:0007669"/>
    <property type="project" value="TreeGrafter"/>
</dbReference>
<evidence type="ECO:0000256" key="2">
    <source>
        <dbReference type="SAM" id="Phobius"/>
    </source>
</evidence>
<dbReference type="InterPro" id="IPR052016">
    <property type="entry name" value="Bact_Sigma-Reg"/>
</dbReference>
<keyword evidence="5" id="KW-1185">Reference proteome</keyword>
<dbReference type="KEGG" id="sarm:DVA86_05430"/>
<organism evidence="4 5">
    <name type="scientific">Streptomyces armeniacus</name>
    <dbReference type="NCBI Taxonomy" id="83291"/>
    <lineage>
        <taxon>Bacteria</taxon>
        <taxon>Bacillati</taxon>
        <taxon>Actinomycetota</taxon>
        <taxon>Actinomycetes</taxon>
        <taxon>Kitasatosporales</taxon>
        <taxon>Streptomycetaceae</taxon>
        <taxon>Streptomyces</taxon>
    </lineage>
</organism>
<reference evidence="4 5" key="1">
    <citation type="submission" date="2018-07" db="EMBL/GenBank/DDBJ databases">
        <title>Draft genome of the type strain Streptomyces armeniacus ATCC 15676.</title>
        <authorList>
            <person name="Labana P."/>
            <person name="Gosse J.T."/>
            <person name="Boddy C.N."/>
        </authorList>
    </citation>
    <scope>NUCLEOTIDE SEQUENCE [LARGE SCALE GENOMIC DNA]</scope>
    <source>
        <strain evidence="4 5">ATCC 15676</strain>
    </source>
</reference>
<keyword evidence="2" id="KW-0472">Membrane</keyword>
<feature type="domain" description="PPM-type phosphatase" evidence="3">
    <location>
        <begin position="218"/>
        <end position="469"/>
    </location>
</feature>
<dbReference type="InterPro" id="IPR001932">
    <property type="entry name" value="PPM-type_phosphatase-like_dom"/>
</dbReference>
<proteinExistence type="predicted"/>
<feature type="transmembrane region" description="Helical" evidence="2">
    <location>
        <begin position="116"/>
        <end position="135"/>
    </location>
</feature>
<keyword evidence="1" id="KW-0378">Hydrolase</keyword>
<dbReference type="Gene3D" id="3.60.40.10">
    <property type="entry name" value="PPM-type phosphatase domain"/>
    <property type="match status" value="1"/>
</dbReference>
<evidence type="ECO:0000313" key="5">
    <source>
        <dbReference type="Proteomes" id="UP000254425"/>
    </source>
</evidence>
<dbReference type="Pfam" id="PF07228">
    <property type="entry name" value="SpoIIE"/>
    <property type="match status" value="1"/>
</dbReference>
<evidence type="ECO:0000313" key="4">
    <source>
        <dbReference type="EMBL" id="AXK32178.1"/>
    </source>
</evidence>
<dbReference type="PANTHER" id="PTHR43156">
    <property type="entry name" value="STAGE II SPORULATION PROTEIN E-RELATED"/>
    <property type="match status" value="1"/>
</dbReference>
<dbReference type="EMBL" id="CP031320">
    <property type="protein sequence ID" value="AXK32178.1"/>
    <property type="molecule type" value="Genomic_DNA"/>
</dbReference>